<keyword evidence="2" id="KW-1185">Reference proteome</keyword>
<dbReference type="EnsemblMetazoa" id="G8536.1">
    <property type="protein sequence ID" value="G8536.1:cds"/>
    <property type="gene ID" value="G8536"/>
</dbReference>
<dbReference type="InterPro" id="IPR005312">
    <property type="entry name" value="DUF1759"/>
</dbReference>
<sequence length="315" mass="36652">MEKWSMVIEGQETKQGEQEKFSEISGKVFLLLNEANDRSEQLIILEKTLQEKLTTLKKPPDMSDPRLNHLIHLQAKMQEQIIHFQELSLQQHNYPVADSVAVKLPKLELPSYNGDKIKFKEFWDAFEATVHRNHKLSNIEKFNYSRSKLTETARLAISGRSLSNENYDVAISILKDRFVDVQSVINKHYVELINTQSATNDTSSLRKLHDDIERHMCSLEALHQDVDQDVFISMITSKLPKETLLQLEIQKGSQEKWTVQKLRDLMKSYITVKESSELQTSSVVRHEERYTTAEALVISTIRSQQYDETDQREFQ</sequence>
<dbReference type="Proteomes" id="UP000005408">
    <property type="component" value="Unassembled WGS sequence"/>
</dbReference>
<reference evidence="1" key="1">
    <citation type="submission" date="2022-08" db="UniProtKB">
        <authorList>
            <consortium name="EnsemblMetazoa"/>
        </authorList>
    </citation>
    <scope>IDENTIFICATION</scope>
    <source>
        <strain evidence="1">05x7-T-G4-1.051#20</strain>
    </source>
</reference>
<protein>
    <submittedName>
        <fullName evidence="1">Uncharacterized protein</fullName>
    </submittedName>
</protein>
<accession>A0A8W8NYB3</accession>
<dbReference type="AlphaFoldDB" id="A0A8W8NYB3"/>
<name>A0A8W8NYB3_MAGGI</name>
<evidence type="ECO:0000313" key="2">
    <source>
        <dbReference type="Proteomes" id="UP000005408"/>
    </source>
</evidence>
<dbReference type="Pfam" id="PF03564">
    <property type="entry name" value="DUF1759"/>
    <property type="match status" value="1"/>
</dbReference>
<organism evidence="1 2">
    <name type="scientific">Magallana gigas</name>
    <name type="common">Pacific oyster</name>
    <name type="synonym">Crassostrea gigas</name>
    <dbReference type="NCBI Taxonomy" id="29159"/>
    <lineage>
        <taxon>Eukaryota</taxon>
        <taxon>Metazoa</taxon>
        <taxon>Spiralia</taxon>
        <taxon>Lophotrochozoa</taxon>
        <taxon>Mollusca</taxon>
        <taxon>Bivalvia</taxon>
        <taxon>Autobranchia</taxon>
        <taxon>Pteriomorphia</taxon>
        <taxon>Ostreida</taxon>
        <taxon>Ostreoidea</taxon>
        <taxon>Ostreidae</taxon>
        <taxon>Magallana</taxon>
    </lineage>
</organism>
<evidence type="ECO:0000313" key="1">
    <source>
        <dbReference type="EnsemblMetazoa" id="G8536.1:cds"/>
    </source>
</evidence>
<proteinExistence type="predicted"/>